<feature type="transmembrane region" description="Helical" evidence="5">
    <location>
        <begin position="42"/>
        <end position="61"/>
    </location>
</feature>
<dbReference type="InterPro" id="IPR011759">
    <property type="entry name" value="Cyt_c_oxidase_su2_TM_dom"/>
</dbReference>
<keyword evidence="7" id="KW-0489">Methyltransferase</keyword>
<dbReference type="RefSeq" id="WP_100992625.1">
    <property type="nucleotide sequence ID" value="NZ_CP025096.1"/>
</dbReference>
<dbReference type="Gene3D" id="1.20.120.1630">
    <property type="match status" value="1"/>
</dbReference>
<feature type="transmembrane region" description="Helical" evidence="5">
    <location>
        <begin position="73"/>
        <end position="97"/>
    </location>
</feature>
<dbReference type="PANTHER" id="PTHR43847:SF1">
    <property type="entry name" value="BLL3993 PROTEIN"/>
    <property type="match status" value="1"/>
</dbReference>
<keyword evidence="8" id="KW-1185">Reference proteome</keyword>
<dbReference type="PROSITE" id="PS50999">
    <property type="entry name" value="COX2_TM"/>
    <property type="match status" value="1"/>
</dbReference>
<feature type="domain" description="Cytochrome oxidase subunit II transmembrane region profile" evidence="6">
    <location>
        <begin position="1"/>
        <end position="70"/>
    </location>
</feature>
<dbReference type="InterPro" id="IPR052527">
    <property type="entry name" value="Metal_cation-efflux_comp"/>
</dbReference>
<evidence type="ECO:0000313" key="7">
    <source>
        <dbReference type="EMBL" id="AUD06074.1"/>
    </source>
</evidence>
<sequence>MVLYVSTLIAYAVLILAEVVLKRALGSKSTDKQAVDRHSITLIWITIPIAIFLAISLASYVRFPIYNDPSGQYIGVGVIALGVVLRLLAIYSLGQFFTVDVTIRPNHSIKKDGLYKYLRHPSYAASLLSFIGMGITFNNWLSLWLLVTAVLVVFINRIRVEEAVLIDHFGAEYLAYKKATKGLIPFIY</sequence>
<evidence type="ECO:0000256" key="4">
    <source>
        <dbReference type="ARBA" id="ARBA00023136"/>
    </source>
</evidence>
<dbReference type="GO" id="GO:0022900">
    <property type="term" value="P:electron transport chain"/>
    <property type="evidence" value="ECO:0007669"/>
    <property type="project" value="InterPro"/>
</dbReference>
<dbReference type="AlphaFoldDB" id="A0A2K8Z896"/>
<organism evidence="7 8">
    <name type="scientific">Spirosoma pollinicola</name>
    <dbReference type="NCBI Taxonomy" id="2057025"/>
    <lineage>
        <taxon>Bacteria</taxon>
        <taxon>Pseudomonadati</taxon>
        <taxon>Bacteroidota</taxon>
        <taxon>Cytophagia</taxon>
        <taxon>Cytophagales</taxon>
        <taxon>Cytophagaceae</taxon>
        <taxon>Spirosoma</taxon>
    </lineage>
</organism>
<dbReference type="OrthoDB" id="9809773at2"/>
<evidence type="ECO:0000256" key="3">
    <source>
        <dbReference type="ARBA" id="ARBA00022989"/>
    </source>
</evidence>
<dbReference type="GO" id="GO:0032259">
    <property type="term" value="P:methylation"/>
    <property type="evidence" value="ECO:0007669"/>
    <property type="project" value="UniProtKB-KW"/>
</dbReference>
<dbReference type="GO" id="GO:0016020">
    <property type="term" value="C:membrane"/>
    <property type="evidence" value="ECO:0007669"/>
    <property type="project" value="UniProtKB-SubCell"/>
</dbReference>
<evidence type="ECO:0000313" key="8">
    <source>
        <dbReference type="Proteomes" id="UP000232883"/>
    </source>
</evidence>
<feature type="transmembrane region" description="Helical" evidence="5">
    <location>
        <begin position="6"/>
        <end position="21"/>
    </location>
</feature>
<dbReference type="Proteomes" id="UP000232883">
    <property type="component" value="Chromosome"/>
</dbReference>
<comment type="subcellular location">
    <subcellularLocation>
        <location evidence="1">Membrane</location>
        <topology evidence="1">Multi-pass membrane protein</topology>
    </subcellularLocation>
</comment>
<dbReference type="InterPro" id="IPR007269">
    <property type="entry name" value="ICMT_MeTrfase"/>
</dbReference>
<dbReference type="KEGG" id="spir:CWM47_32055"/>
<accession>A0A2K8Z896</accession>
<proteinExistence type="predicted"/>
<dbReference type="PANTHER" id="PTHR43847">
    <property type="entry name" value="BLL3993 PROTEIN"/>
    <property type="match status" value="1"/>
</dbReference>
<dbReference type="GO" id="GO:0004671">
    <property type="term" value="F:protein C-terminal S-isoprenylcysteine carboxyl O-methyltransferase activity"/>
    <property type="evidence" value="ECO:0007669"/>
    <property type="project" value="InterPro"/>
</dbReference>
<dbReference type="Pfam" id="PF04140">
    <property type="entry name" value="ICMT"/>
    <property type="match status" value="1"/>
</dbReference>
<name>A0A2K8Z896_9BACT</name>
<keyword evidence="7" id="KW-0808">Transferase</keyword>
<protein>
    <submittedName>
        <fullName evidence="7">Isoprenylcysteine carboxylmethyltransferase family protein</fullName>
    </submittedName>
</protein>
<reference evidence="7 8" key="1">
    <citation type="submission" date="2017-11" db="EMBL/GenBank/DDBJ databases">
        <title>Taxonomic description and genome sequences of Spirosoma HA7 sp. nov., isolated from pollen microhabitat of Corylus avellana.</title>
        <authorList>
            <person name="Ambika Manirajan B."/>
            <person name="Suarez C."/>
            <person name="Ratering S."/>
            <person name="Geissler-Plaum R."/>
            <person name="Cardinale M."/>
            <person name="Sylvia S."/>
        </authorList>
    </citation>
    <scope>NUCLEOTIDE SEQUENCE [LARGE SCALE GENOMIC DNA]</scope>
    <source>
        <strain evidence="7 8">HA7</strain>
    </source>
</reference>
<keyword evidence="4 5" id="KW-0472">Membrane</keyword>
<keyword evidence="3 5" id="KW-1133">Transmembrane helix</keyword>
<gene>
    <name evidence="7" type="ORF">CWM47_32055</name>
</gene>
<dbReference type="EMBL" id="CP025096">
    <property type="protein sequence ID" value="AUD06074.1"/>
    <property type="molecule type" value="Genomic_DNA"/>
</dbReference>
<evidence type="ECO:0000256" key="1">
    <source>
        <dbReference type="ARBA" id="ARBA00004141"/>
    </source>
</evidence>
<evidence type="ECO:0000256" key="5">
    <source>
        <dbReference type="SAM" id="Phobius"/>
    </source>
</evidence>
<evidence type="ECO:0000256" key="2">
    <source>
        <dbReference type="ARBA" id="ARBA00022692"/>
    </source>
</evidence>
<keyword evidence="2 5" id="KW-0812">Transmembrane</keyword>
<evidence type="ECO:0000259" key="6">
    <source>
        <dbReference type="PROSITE" id="PS50999"/>
    </source>
</evidence>
<feature type="transmembrane region" description="Helical" evidence="5">
    <location>
        <begin position="141"/>
        <end position="158"/>
    </location>
</feature>